<proteinExistence type="predicted"/>
<sequence>MSDYFRWYRHHSHIFIGNSILQAHEHERQHRLTRTIEENPNTSDEARSIAQQFEAISMECMTVVFLGTSLSFAPEYAPPEETEQPSEVSTRRRPR</sequence>
<dbReference type="Proteomes" id="UP000823775">
    <property type="component" value="Unassembled WGS sequence"/>
</dbReference>
<name>A0ABS8VE10_DATST</name>
<protein>
    <submittedName>
        <fullName evidence="2">Uncharacterized protein</fullName>
    </submittedName>
</protein>
<dbReference type="EMBL" id="JACEIK010004233">
    <property type="protein sequence ID" value="MCD9644712.1"/>
    <property type="molecule type" value="Genomic_DNA"/>
</dbReference>
<evidence type="ECO:0000313" key="2">
    <source>
        <dbReference type="EMBL" id="MCD9644712.1"/>
    </source>
</evidence>
<keyword evidence="3" id="KW-1185">Reference proteome</keyword>
<feature type="region of interest" description="Disordered" evidence="1">
    <location>
        <begin position="75"/>
        <end position="95"/>
    </location>
</feature>
<reference evidence="2 3" key="1">
    <citation type="journal article" date="2021" name="BMC Genomics">
        <title>Datura genome reveals duplications of psychoactive alkaloid biosynthetic genes and high mutation rate following tissue culture.</title>
        <authorList>
            <person name="Rajewski A."/>
            <person name="Carter-House D."/>
            <person name="Stajich J."/>
            <person name="Litt A."/>
        </authorList>
    </citation>
    <scope>NUCLEOTIDE SEQUENCE [LARGE SCALE GENOMIC DNA]</scope>
    <source>
        <strain evidence="2">AR-01</strain>
    </source>
</reference>
<organism evidence="2 3">
    <name type="scientific">Datura stramonium</name>
    <name type="common">Jimsonweed</name>
    <name type="synonym">Common thornapple</name>
    <dbReference type="NCBI Taxonomy" id="4076"/>
    <lineage>
        <taxon>Eukaryota</taxon>
        <taxon>Viridiplantae</taxon>
        <taxon>Streptophyta</taxon>
        <taxon>Embryophyta</taxon>
        <taxon>Tracheophyta</taxon>
        <taxon>Spermatophyta</taxon>
        <taxon>Magnoliopsida</taxon>
        <taxon>eudicotyledons</taxon>
        <taxon>Gunneridae</taxon>
        <taxon>Pentapetalae</taxon>
        <taxon>asterids</taxon>
        <taxon>lamiids</taxon>
        <taxon>Solanales</taxon>
        <taxon>Solanaceae</taxon>
        <taxon>Solanoideae</taxon>
        <taxon>Datureae</taxon>
        <taxon>Datura</taxon>
    </lineage>
</organism>
<gene>
    <name evidence="2" type="ORF">HAX54_033133</name>
</gene>
<evidence type="ECO:0000256" key="1">
    <source>
        <dbReference type="SAM" id="MobiDB-lite"/>
    </source>
</evidence>
<accession>A0ABS8VE10</accession>
<evidence type="ECO:0000313" key="3">
    <source>
        <dbReference type="Proteomes" id="UP000823775"/>
    </source>
</evidence>
<comment type="caution">
    <text evidence="2">The sequence shown here is derived from an EMBL/GenBank/DDBJ whole genome shotgun (WGS) entry which is preliminary data.</text>
</comment>